<evidence type="ECO:0000313" key="12">
    <source>
        <dbReference type="EMBL" id="SPM39378.1"/>
    </source>
</evidence>
<dbReference type="RefSeq" id="WP_245830160.1">
    <property type="nucleotide sequence ID" value="NZ_FUEZ01000003.1"/>
</dbReference>
<dbReference type="GO" id="GO:0005737">
    <property type="term" value="C:cytoplasm"/>
    <property type="evidence" value="ECO:0007669"/>
    <property type="project" value="TreeGrafter"/>
</dbReference>
<evidence type="ECO:0000256" key="2">
    <source>
        <dbReference type="ARBA" id="ARBA00022559"/>
    </source>
</evidence>
<keyword evidence="2 7" id="KW-0575">Peroxidase</keyword>
<feature type="region of interest" description="Disordered" evidence="10">
    <location>
        <begin position="358"/>
        <end position="378"/>
    </location>
</feature>
<evidence type="ECO:0000256" key="5">
    <source>
        <dbReference type="ARBA" id="ARBA00023002"/>
    </source>
</evidence>
<dbReference type="SMART" id="SM01060">
    <property type="entry name" value="Catalase"/>
    <property type="match status" value="1"/>
</dbReference>
<dbReference type="InterPro" id="IPR020835">
    <property type="entry name" value="Catalase_sf"/>
</dbReference>
<dbReference type="GO" id="GO:0042542">
    <property type="term" value="P:response to hydrogen peroxide"/>
    <property type="evidence" value="ECO:0007669"/>
    <property type="project" value="TreeGrafter"/>
</dbReference>
<feature type="compositionally biased region" description="Polar residues" evidence="10">
    <location>
        <begin position="369"/>
        <end position="378"/>
    </location>
</feature>
<feature type="active site" evidence="8">
    <location>
        <position position="86"/>
    </location>
</feature>
<keyword evidence="5 7" id="KW-0560">Oxidoreductase</keyword>
<dbReference type="Proteomes" id="UP000240424">
    <property type="component" value="Unassembled WGS sequence"/>
</dbReference>
<dbReference type="GO" id="GO:0020037">
    <property type="term" value="F:heme binding"/>
    <property type="evidence" value="ECO:0007669"/>
    <property type="project" value="InterPro"/>
</dbReference>
<feature type="domain" description="Catalase core" evidence="11">
    <location>
        <begin position="35"/>
        <end position="375"/>
    </location>
</feature>
<evidence type="ECO:0000313" key="13">
    <source>
        <dbReference type="Proteomes" id="UP000240424"/>
    </source>
</evidence>
<dbReference type="PANTHER" id="PTHR11465:SF9">
    <property type="entry name" value="CATALASE"/>
    <property type="match status" value="1"/>
</dbReference>
<evidence type="ECO:0000256" key="9">
    <source>
        <dbReference type="PIRSR" id="PIRSR000296-2"/>
    </source>
</evidence>
<keyword evidence="13" id="KW-1185">Reference proteome</keyword>
<dbReference type="PANTHER" id="PTHR11465">
    <property type="entry name" value="CATALASE"/>
    <property type="match status" value="1"/>
</dbReference>
<name>A0A2U3P6K2_9MYCO</name>
<dbReference type="AlphaFoldDB" id="A0A2U3P6K2"/>
<keyword evidence="4 7" id="KW-0479">Metal-binding</keyword>
<evidence type="ECO:0000259" key="11">
    <source>
        <dbReference type="SMART" id="SM01060"/>
    </source>
</evidence>
<keyword evidence="6 7" id="KW-0408">Iron</keyword>
<dbReference type="GO" id="GO:0046872">
    <property type="term" value="F:metal ion binding"/>
    <property type="evidence" value="ECO:0007669"/>
    <property type="project" value="UniProtKB-KW"/>
</dbReference>
<evidence type="ECO:0000256" key="6">
    <source>
        <dbReference type="ARBA" id="ARBA00023004"/>
    </source>
</evidence>
<dbReference type="GO" id="GO:0042744">
    <property type="term" value="P:hydrogen peroxide catabolic process"/>
    <property type="evidence" value="ECO:0007669"/>
    <property type="project" value="TreeGrafter"/>
</dbReference>
<keyword evidence="3 7" id="KW-0349">Heme</keyword>
<dbReference type="SUPFAM" id="SSF56634">
    <property type="entry name" value="Heme-dependent catalase-like"/>
    <property type="match status" value="1"/>
</dbReference>
<dbReference type="InterPro" id="IPR024168">
    <property type="entry name" value="Catalase_SrpA-type_pred"/>
</dbReference>
<protein>
    <recommendedName>
        <fullName evidence="7">Catalase-related peroxidase</fullName>
        <ecNumber evidence="7">1.11.1.-</ecNumber>
    </recommendedName>
</protein>
<organism evidence="12 13">
    <name type="scientific">Mycobacterium numidiamassiliense</name>
    <dbReference type="NCBI Taxonomy" id="1841861"/>
    <lineage>
        <taxon>Bacteria</taxon>
        <taxon>Bacillati</taxon>
        <taxon>Actinomycetota</taxon>
        <taxon>Actinomycetes</taxon>
        <taxon>Mycobacteriales</taxon>
        <taxon>Mycobacteriaceae</taxon>
        <taxon>Mycobacterium</taxon>
    </lineage>
</organism>
<evidence type="ECO:0000256" key="7">
    <source>
        <dbReference type="PIRNR" id="PIRNR000296"/>
    </source>
</evidence>
<sequence length="378" mass="39874">MQPADRDGAQADEPIETTPARFGALTRRGALLGIGAVAGVAAVDVGGFAYAGGWLGSSGPDDLTPPRFADRFEQVYGRHDGFRRNHAKGLSATGTFDSTGAGAAVCRAAVFRAGSVGVVGRFSLGGGLPDQSDKPDTVRGLALLFDVGGGQQWRTAMINFPVFTDSTPEGFYERMLASKPRPDTGKPDPQKLAAFLDRHPETVAAMKVIKQLPPSAGFADSSFHGLNAFWFTNSAGASVPVRWSVVPQAAGGAAAPPISVGKDYLFDDLIRVLAQRPLTWRLVLTIGEPGDPTNDATKPWPASRRTIEAGSITITAVQTEEAGNARDVNFDPTVLPDGITASDDPLLAARSAVYARSFSRRAEEPKSPSEVNVRQVLS</sequence>
<dbReference type="Gene3D" id="1.20.1280.120">
    <property type="match status" value="1"/>
</dbReference>
<dbReference type="Gene3D" id="2.40.180.10">
    <property type="entry name" value="Catalase core domain"/>
    <property type="match status" value="1"/>
</dbReference>
<comment type="similarity">
    <text evidence="1 7">Belongs to the catalase family.</text>
</comment>
<dbReference type="InterPro" id="IPR011614">
    <property type="entry name" value="Catalase_core"/>
</dbReference>
<comment type="function">
    <text evidence="7">Has an organic peroxide-dependent peroxidase activity.</text>
</comment>
<proteinExistence type="inferred from homology"/>
<gene>
    <name evidence="12" type="ORF">MNAB215_1560</name>
</gene>
<feature type="binding site" description="axial binding residue" evidence="9">
    <location>
        <position position="354"/>
    </location>
    <ligand>
        <name>heme</name>
        <dbReference type="ChEBI" id="CHEBI:30413"/>
    </ligand>
    <ligandPart>
        <name>Fe</name>
        <dbReference type="ChEBI" id="CHEBI:18248"/>
    </ligandPart>
</feature>
<dbReference type="CDD" id="cd08153">
    <property type="entry name" value="srpA_like"/>
    <property type="match status" value="1"/>
</dbReference>
<reference evidence="12 13" key="1">
    <citation type="submission" date="2017-01" db="EMBL/GenBank/DDBJ databases">
        <authorList>
            <consortium name="Urmite Genomes"/>
        </authorList>
    </citation>
    <scope>NUCLEOTIDE SEQUENCE [LARGE SCALE GENOMIC DNA]</scope>
    <source>
        <strain evidence="12 13">AB215</strain>
    </source>
</reference>
<dbReference type="PIRSF" id="PIRSF000296">
    <property type="entry name" value="SrpA"/>
    <property type="match status" value="1"/>
</dbReference>
<dbReference type="EC" id="1.11.1.-" evidence="7"/>
<evidence type="ECO:0000256" key="4">
    <source>
        <dbReference type="ARBA" id="ARBA00022723"/>
    </source>
</evidence>
<evidence type="ECO:0000256" key="1">
    <source>
        <dbReference type="ARBA" id="ARBA00005329"/>
    </source>
</evidence>
<evidence type="ECO:0000256" key="10">
    <source>
        <dbReference type="SAM" id="MobiDB-lite"/>
    </source>
</evidence>
<evidence type="ECO:0000256" key="3">
    <source>
        <dbReference type="ARBA" id="ARBA00022617"/>
    </source>
</evidence>
<dbReference type="GO" id="GO:0004096">
    <property type="term" value="F:catalase activity"/>
    <property type="evidence" value="ECO:0007669"/>
    <property type="project" value="InterPro"/>
</dbReference>
<evidence type="ECO:0000256" key="8">
    <source>
        <dbReference type="PIRSR" id="PIRSR000296-1"/>
    </source>
</evidence>
<dbReference type="STRING" id="1841861.GCA_900157365_05763"/>
<dbReference type="EMBL" id="FUEZ01000003">
    <property type="protein sequence ID" value="SPM39378.1"/>
    <property type="molecule type" value="Genomic_DNA"/>
</dbReference>
<accession>A0A2U3P6K2</accession>
<dbReference type="InterPro" id="IPR018028">
    <property type="entry name" value="Catalase"/>
</dbReference>
<dbReference type="PROSITE" id="PS51402">
    <property type="entry name" value="CATALASE_3"/>
    <property type="match status" value="1"/>
</dbReference>
<comment type="cofactor">
    <cofactor evidence="7">
        <name>heme</name>
        <dbReference type="ChEBI" id="CHEBI:30413"/>
    </cofactor>
</comment>
<dbReference type="Pfam" id="PF00199">
    <property type="entry name" value="Catalase"/>
    <property type="match status" value="1"/>
</dbReference>